<gene>
    <name evidence="3" type="ORF">M513_00827</name>
    <name evidence="4" type="ORF">M514_00827</name>
</gene>
<dbReference type="InterPro" id="IPR011333">
    <property type="entry name" value="SKP1/BTB/POZ_sf"/>
</dbReference>
<dbReference type="EMBL" id="KL367585">
    <property type="protein sequence ID" value="KFD62878.1"/>
    <property type="molecule type" value="Genomic_DNA"/>
</dbReference>
<dbReference type="PROSITE" id="PS50144">
    <property type="entry name" value="MATH"/>
    <property type="match status" value="1"/>
</dbReference>
<dbReference type="AlphaFoldDB" id="A0A085MLG8"/>
<dbReference type="Pfam" id="PF22486">
    <property type="entry name" value="MATH_2"/>
    <property type="match status" value="1"/>
</dbReference>
<dbReference type="SUPFAM" id="SSF54695">
    <property type="entry name" value="POZ domain"/>
    <property type="match status" value="1"/>
</dbReference>
<dbReference type="PANTHER" id="PTHR24413">
    <property type="entry name" value="SPECKLE-TYPE POZ PROTEIN"/>
    <property type="match status" value="1"/>
</dbReference>
<dbReference type="InterPro" id="IPR002083">
    <property type="entry name" value="MATH/TRAF_dom"/>
</dbReference>
<sequence length="450" mass="51262">MQVTSSADCPIVDKTSNGFVVDETVTSNSSYTEIRVKRVKHQWTVKNFSHCHQEYLESFISLTHEDTIFKWSVKIYPKGNGDSNKDYVFLCLNRVPQPHGKPTKNSFKANFVMQNVLGDMIDMRVHPSPSHSDYVTYVKRDVVLPKILPQDFLAVFTTIDVVVDTVTVDAEDSSAIPDSESLFISDMEALLEKGAYADFSISVGGTTIRAHRCILAARSSVFAAMLLHATEESRTKPTCSFVMKPFFCGALGVHLAVSSAKNLCIIFALMMDQDRSTVRKLRVRIKSFPQRMNMPGCDNRREDFRWKAFYIICKKKQKMRPITYAKCTLEITDFEPDVIQELVRFMYSGHCNRIDELGADLLTAADKYNLEDLKFHCEKALVRAINVRNVCELLVLADSHMAASLYRGCMDYMRKNVNVVTDTAGWQTIIRDYPELVTELVRQFDNHRAF</sequence>
<evidence type="ECO:0000259" key="1">
    <source>
        <dbReference type="PROSITE" id="PS50097"/>
    </source>
</evidence>
<feature type="domain" description="MATH" evidence="2">
    <location>
        <begin position="38"/>
        <end position="159"/>
    </location>
</feature>
<evidence type="ECO:0000313" key="4">
    <source>
        <dbReference type="EMBL" id="KFD62878.1"/>
    </source>
</evidence>
<dbReference type="SUPFAM" id="SSF49599">
    <property type="entry name" value="TRAF domain-like"/>
    <property type="match status" value="1"/>
</dbReference>
<dbReference type="InterPro" id="IPR000210">
    <property type="entry name" value="BTB/POZ_dom"/>
</dbReference>
<evidence type="ECO:0000313" key="3">
    <source>
        <dbReference type="EMBL" id="KFD58064.1"/>
    </source>
</evidence>
<evidence type="ECO:0000259" key="2">
    <source>
        <dbReference type="PROSITE" id="PS50144"/>
    </source>
</evidence>
<name>A0A085MLG8_9BILA</name>
<dbReference type="Gene3D" id="3.30.710.10">
    <property type="entry name" value="Potassium Channel Kv1.1, Chain A"/>
    <property type="match status" value="2"/>
</dbReference>
<dbReference type="InterPro" id="IPR008974">
    <property type="entry name" value="TRAF-like"/>
</dbReference>
<evidence type="ECO:0008006" key="6">
    <source>
        <dbReference type="Google" id="ProtNLM"/>
    </source>
</evidence>
<organism evidence="3 5">
    <name type="scientific">Trichuris suis</name>
    <name type="common">pig whipworm</name>
    <dbReference type="NCBI Taxonomy" id="68888"/>
    <lineage>
        <taxon>Eukaryota</taxon>
        <taxon>Metazoa</taxon>
        <taxon>Ecdysozoa</taxon>
        <taxon>Nematoda</taxon>
        <taxon>Enoplea</taxon>
        <taxon>Dorylaimia</taxon>
        <taxon>Trichinellida</taxon>
        <taxon>Trichuridae</taxon>
        <taxon>Trichuris</taxon>
    </lineage>
</organism>
<dbReference type="Gene3D" id="1.25.40.420">
    <property type="match status" value="1"/>
</dbReference>
<dbReference type="Gene3D" id="2.60.210.10">
    <property type="entry name" value="Apoptosis, Tumor Necrosis Factor Receptor Associated Protein 2, Chain A"/>
    <property type="match status" value="1"/>
</dbReference>
<dbReference type="Pfam" id="PF00651">
    <property type="entry name" value="BTB"/>
    <property type="match status" value="2"/>
</dbReference>
<dbReference type="SMART" id="SM00225">
    <property type="entry name" value="BTB"/>
    <property type="match status" value="1"/>
</dbReference>
<dbReference type="PROSITE" id="PS50097">
    <property type="entry name" value="BTB"/>
    <property type="match status" value="1"/>
</dbReference>
<dbReference type="Proteomes" id="UP000030758">
    <property type="component" value="Unassembled WGS sequence"/>
</dbReference>
<keyword evidence="5" id="KW-1185">Reference proteome</keyword>
<evidence type="ECO:0000313" key="5">
    <source>
        <dbReference type="Proteomes" id="UP000030764"/>
    </source>
</evidence>
<dbReference type="Proteomes" id="UP000030764">
    <property type="component" value="Unassembled WGS sequence"/>
</dbReference>
<dbReference type="EMBL" id="KL363185">
    <property type="protein sequence ID" value="KFD58064.1"/>
    <property type="molecule type" value="Genomic_DNA"/>
</dbReference>
<protein>
    <recommendedName>
        <fullName evidence="6">BTB domain-containing protein</fullName>
    </recommendedName>
</protein>
<proteinExistence type="predicted"/>
<accession>A0A085MLG8</accession>
<feature type="domain" description="BTB" evidence="1">
    <location>
        <begin position="197"/>
        <end position="355"/>
    </location>
</feature>
<reference evidence="3 5" key="1">
    <citation type="journal article" date="2014" name="Nat. Genet.">
        <title>Genome and transcriptome of the porcine whipworm Trichuris suis.</title>
        <authorList>
            <person name="Jex A.R."/>
            <person name="Nejsum P."/>
            <person name="Schwarz E.M."/>
            <person name="Hu L."/>
            <person name="Young N.D."/>
            <person name="Hall R.S."/>
            <person name="Korhonen P.K."/>
            <person name="Liao S."/>
            <person name="Thamsborg S."/>
            <person name="Xia J."/>
            <person name="Xu P."/>
            <person name="Wang S."/>
            <person name="Scheerlinck J.P."/>
            <person name="Hofmann A."/>
            <person name="Sternberg P.W."/>
            <person name="Wang J."/>
            <person name="Gasser R.B."/>
        </authorList>
    </citation>
    <scope>NUCLEOTIDE SEQUENCE [LARGE SCALE GENOMIC DNA]</scope>
    <source>
        <strain evidence="4">DCEP-RM93F</strain>
        <strain evidence="3">DCEP-RM93M</strain>
    </source>
</reference>
<dbReference type="GO" id="GO:0030163">
    <property type="term" value="P:protein catabolic process"/>
    <property type="evidence" value="ECO:0007669"/>
    <property type="project" value="UniProtKB-ARBA"/>
</dbReference>